<name>A0ABN1TF05_9ACTN</name>
<reference evidence="1 2" key="1">
    <citation type="journal article" date="2019" name="Int. J. Syst. Evol. Microbiol.">
        <title>The Global Catalogue of Microorganisms (GCM) 10K type strain sequencing project: providing services to taxonomists for standard genome sequencing and annotation.</title>
        <authorList>
            <consortium name="The Broad Institute Genomics Platform"/>
            <consortium name="The Broad Institute Genome Sequencing Center for Infectious Disease"/>
            <person name="Wu L."/>
            <person name="Ma J."/>
        </authorList>
    </citation>
    <scope>NUCLEOTIDE SEQUENCE [LARGE SCALE GENOMIC DNA]</scope>
    <source>
        <strain evidence="1 2">JCM 13002</strain>
    </source>
</reference>
<organism evidence="1 2">
    <name type="scientific">Kitasatospora arboriphila</name>
    <dbReference type="NCBI Taxonomy" id="258052"/>
    <lineage>
        <taxon>Bacteria</taxon>
        <taxon>Bacillati</taxon>
        <taxon>Actinomycetota</taxon>
        <taxon>Actinomycetes</taxon>
        <taxon>Kitasatosporales</taxon>
        <taxon>Streptomycetaceae</taxon>
        <taxon>Kitasatospora</taxon>
    </lineage>
</organism>
<dbReference type="RefSeq" id="WP_344622668.1">
    <property type="nucleotide sequence ID" value="NZ_BAAALD010000009.1"/>
</dbReference>
<evidence type="ECO:0008006" key="3">
    <source>
        <dbReference type="Google" id="ProtNLM"/>
    </source>
</evidence>
<protein>
    <recommendedName>
        <fullName evidence="3">Glutaminase</fullName>
    </recommendedName>
</protein>
<sequence length="180" mass="18941">MSRLLDDARRILGSGLSAASTEVLWNTCVPSGGPAGLFGEDGRDWLLRISDIARSRLVERTGAEPGAPPDCRHDPLPVLVTSWIGEAAAGGGFVRPGVPPGAFLAAWNDIAGNVCPELALRLAVRSLLGSDHPVPARVYEAMDRQGAVYGYGDFLVSAVEYLVGDRSAPTAGAYWGAVKR</sequence>
<dbReference type="Proteomes" id="UP001499987">
    <property type="component" value="Unassembled WGS sequence"/>
</dbReference>
<gene>
    <name evidence="1" type="ORF">GCM10009663_14660</name>
</gene>
<evidence type="ECO:0000313" key="2">
    <source>
        <dbReference type="Proteomes" id="UP001499987"/>
    </source>
</evidence>
<accession>A0ABN1TF05</accession>
<comment type="caution">
    <text evidence="1">The sequence shown here is derived from an EMBL/GenBank/DDBJ whole genome shotgun (WGS) entry which is preliminary data.</text>
</comment>
<dbReference type="EMBL" id="BAAALD010000009">
    <property type="protein sequence ID" value="GAA1074790.1"/>
    <property type="molecule type" value="Genomic_DNA"/>
</dbReference>
<keyword evidence="2" id="KW-1185">Reference proteome</keyword>
<proteinExistence type="predicted"/>
<evidence type="ECO:0000313" key="1">
    <source>
        <dbReference type="EMBL" id="GAA1074790.1"/>
    </source>
</evidence>